<evidence type="ECO:0000256" key="6">
    <source>
        <dbReference type="ARBA" id="ARBA00023136"/>
    </source>
</evidence>
<feature type="transmembrane region" description="Helical" evidence="7">
    <location>
        <begin position="130"/>
        <end position="151"/>
    </location>
</feature>
<proteinExistence type="predicted"/>
<evidence type="ECO:0000256" key="1">
    <source>
        <dbReference type="ARBA" id="ARBA00004651"/>
    </source>
</evidence>
<feature type="transmembrane region" description="Helical" evidence="7">
    <location>
        <begin position="163"/>
        <end position="182"/>
    </location>
</feature>
<comment type="subcellular location">
    <subcellularLocation>
        <location evidence="1">Cell membrane</location>
        <topology evidence="1">Multi-pass membrane protein</topology>
    </subcellularLocation>
</comment>
<dbReference type="PIRSF" id="PIRSF006603">
    <property type="entry name" value="DinF"/>
    <property type="match status" value="1"/>
</dbReference>
<evidence type="ECO:0000256" key="2">
    <source>
        <dbReference type="ARBA" id="ARBA00022448"/>
    </source>
</evidence>
<dbReference type="RefSeq" id="WP_377721150.1">
    <property type="nucleotide sequence ID" value="NZ_JBHSAM010000034.1"/>
</dbReference>
<keyword evidence="9" id="KW-1185">Reference proteome</keyword>
<evidence type="ECO:0000256" key="3">
    <source>
        <dbReference type="ARBA" id="ARBA00022475"/>
    </source>
</evidence>
<dbReference type="EMBL" id="JBHSAM010000034">
    <property type="protein sequence ID" value="MFC4102527.1"/>
    <property type="molecule type" value="Genomic_DNA"/>
</dbReference>
<evidence type="ECO:0000256" key="4">
    <source>
        <dbReference type="ARBA" id="ARBA00022692"/>
    </source>
</evidence>
<feature type="transmembrane region" description="Helical" evidence="7">
    <location>
        <begin position="321"/>
        <end position="347"/>
    </location>
</feature>
<name>A0ABV8K9F3_9BACL</name>
<dbReference type="CDD" id="cd13134">
    <property type="entry name" value="MATE_like_8"/>
    <property type="match status" value="1"/>
</dbReference>
<feature type="transmembrane region" description="Helical" evidence="7">
    <location>
        <begin position="63"/>
        <end position="81"/>
    </location>
</feature>
<dbReference type="InterPro" id="IPR047135">
    <property type="entry name" value="YsiQ"/>
</dbReference>
<dbReference type="InterPro" id="IPR002528">
    <property type="entry name" value="MATE_fam"/>
</dbReference>
<accession>A0ABV8K9F3</accession>
<dbReference type="Pfam" id="PF01554">
    <property type="entry name" value="MatE"/>
    <property type="match status" value="2"/>
</dbReference>
<feature type="transmembrane region" description="Helical" evidence="7">
    <location>
        <begin position="256"/>
        <end position="275"/>
    </location>
</feature>
<keyword evidence="5 7" id="KW-1133">Transmembrane helix</keyword>
<evidence type="ECO:0000256" key="7">
    <source>
        <dbReference type="SAM" id="Phobius"/>
    </source>
</evidence>
<dbReference type="InterPro" id="IPR048279">
    <property type="entry name" value="MdtK-like"/>
</dbReference>
<feature type="transmembrane region" description="Helical" evidence="7">
    <location>
        <begin position="414"/>
        <end position="436"/>
    </location>
</feature>
<feature type="transmembrane region" description="Helical" evidence="7">
    <location>
        <begin position="93"/>
        <end position="118"/>
    </location>
</feature>
<evidence type="ECO:0000256" key="5">
    <source>
        <dbReference type="ARBA" id="ARBA00022989"/>
    </source>
</evidence>
<sequence>MTALTEQRHARMSTLFALTWPILIELALHMLMGIVDTYMLGQFSDQAVAAVGVVNQLNNTMNLLFTVVAAGTTIVIARRIGAGERAGIPRFAAAALTMNLVFGLIISLLLLGAGGFLLRLMGLQEELMPYAMPYLNLTGGFIFVQALLLTASAGLKSHGMTRHVMYVSIAMNAIHIAGNYIALNAPFGLPVYGVHGVAVSTVGSRAIGLAIMLVLLLRALDRLPDWSDFVKLRMEPIKQLLGIGIPSAGEQLSYNVSQLVITGFIATLGVTAMVTRVYTFHIIYLITLFSLAIAQGTQILVARLIGARDHGGAYRVGLRSLACGIGISVLMAGFYNLIGGFLLGLFTNDPEVIALGRKLLLLAFLLEPGRAFNLILISALRAAGDVRYPVYVGIIFMWGLAVPSAYFFGIHMGLGLPGILAAFVVDEWTRGLMMAYRWRKRKWADRLTVRAALPASRRTIER</sequence>
<evidence type="ECO:0000313" key="8">
    <source>
        <dbReference type="EMBL" id="MFC4102527.1"/>
    </source>
</evidence>
<gene>
    <name evidence="8" type="ORF">ACFOZ8_23180</name>
</gene>
<keyword evidence="6 7" id="KW-0472">Membrane</keyword>
<feature type="transmembrane region" description="Helical" evidence="7">
    <location>
        <begin position="12"/>
        <end position="35"/>
    </location>
</feature>
<feature type="transmembrane region" description="Helical" evidence="7">
    <location>
        <begin position="194"/>
        <end position="217"/>
    </location>
</feature>
<comment type="caution">
    <text evidence="8">The sequence shown here is derived from an EMBL/GenBank/DDBJ whole genome shotgun (WGS) entry which is preliminary data.</text>
</comment>
<dbReference type="NCBIfam" id="TIGR00797">
    <property type="entry name" value="matE"/>
    <property type="match status" value="1"/>
</dbReference>
<dbReference type="PANTHER" id="PTHR42925">
    <property type="entry name" value="MULTIDRUG AND TOXIN EFFLUX PROTEIN MATE FAMILY"/>
    <property type="match status" value="1"/>
</dbReference>
<keyword evidence="4 7" id="KW-0812">Transmembrane</keyword>
<protein>
    <submittedName>
        <fullName evidence="8">MATE family efflux transporter</fullName>
    </submittedName>
</protein>
<reference evidence="9" key="1">
    <citation type="journal article" date="2019" name="Int. J. Syst. Evol. Microbiol.">
        <title>The Global Catalogue of Microorganisms (GCM) 10K type strain sequencing project: providing services to taxonomists for standard genome sequencing and annotation.</title>
        <authorList>
            <consortium name="The Broad Institute Genomics Platform"/>
            <consortium name="The Broad Institute Genome Sequencing Center for Infectious Disease"/>
            <person name="Wu L."/>
            <person name="Ma J."/>
        </authorList>
    </citation>
    <scope>NUCLEOTIDE SEQUENCE [LARGE SCALE GENOMIC DNA]</scope>
    <source>
        <strain evidence="9">IBRC-M 10987</strain>
    </source>
</reference>
<feature type="transmembrane region" description="Helical" evidence="7">
    <location>
        <begin position="388"/>
        <end position="408"/>
    </location>
</feature>
<organism evidence="8 9">
    <name type="scientific">Paenibacillus xanthanilyticus</name>
    <dbReference type="NCBI Taxonomy" id="1783531"/>
    <lineage>
        <taxon>Bacteria</taxon>
        <taxon>Bacillati</taxon>
        <taxon>Bacillota</taxon>
        <taxon>Bacilli</taxon>
        <taxon>Bacillales</taxon>
        <taxon>Paenibacillaceae</taxon>
        <taxon>Paenibacillus</taxon>
    </lineage>
</organism>
<evidence type="ECO:0000313" key="9">
    <source>
        <dbReference type="Proteomes" id="UP001595715"/>
    </source>
</evidence>
<dbReference type="PANTHER" id="PTHR42925:SF1">
    <property type="entry name" value="VIRULENCE FACTOR MVIN"/>
    <property type="match status" value="1"/>
</dbReference>
<dbReference type="Proteomes" id="UP001595715">
    <property type="component" value="Unassembled WGS sequence"/>
</dbReference>
<keyword evidence="3" id="KW-1003">Cell membrane</keyword>
<keyword evidence="2" id="KW-0813">Transport</keyword>
<feature type="transmembrane region" description="Helical" evidence="7">
    <location>
        <begin position="359"/>
        <end position="376"/>
    </location>
</feature>
<feature type="transmembrane region" description="Helical" evidence="7">
    <location>
        <begin position="281"/>
        <end position="301"/>
    </location>
</feature>